<dbReference type="FunFam" id="1.10.418.10:FF:000009">
    <property type="entry name" value="smoothelin isoform X2"/>
    <property type="match status" value="1"/>
</dbReference>
<dbReference type="Pfam" id="PF12510">
    <property type="entry name" value="Smoothelin"/>
    <property type="match status" value="3"/>
</dbReference>
<evidence type="ECO:0000256" key="4">
    <source>
        <dbReference type="SAM" id="MobiDB-lite"/>
    </source>
</evidence>
<feature type="compositionally biased region" description="Polar residues" evidence="4">
    <location>
        <begin position="479"/>
        <end position="492"/>
    </location>
</feature>
<feature type="compositionally biased region" description="Basic and acidic residues" evidence="4">
    <location>
        <begin position="586"/>
        <end position="603"/>
    </location>
</feature>
<feature type="region of interest" description="Disordered" evidence="4">
    <location>
        <begin position="782"/>
        <end position="910"/>
    </location>
</feature>
<name>A0A9Q1JA90_SYNKA</name>
<feature type="compositionally biased region" description="Basic and acidic residues" evidence="4">
    <location>
        <begin position="840"/>
        <end position="852"/>
    </location>
</feature>
<dbReference type="AlphaFoldDB" id="A0A9Q1JA90"/>
<feature type="compositionally biased region" description="Low complexity" evidence="4">
    <location>
        <begin position="311"/>
        <end position="330"/>
    </location>
</feature>
<gene>
    <name evidence="6" type="ORF">SKAU_G00000940</name>
</gene>
<dbReference type="Pfam" id="PF00307">
    <property type="entry name" value="CH"/>
    <property type="match status" value="1"/>
</dbReference>
<feature type="compositionally biased region" description="Polar residues" evidence="4">
    <location>
        <begin position="853"/>
        <end position="875"/>
    </location>
</feature>
<feature type="compositionally biased region" description="Polar residues" evidence="4">
    <location>
        <begin position="650"/>
        <end position="659"/>
    </location>
</feature>
<dbReference type="InterPro" id="IPR050540">
    <property type="entry name" value="F-actin_Monoox_Mical"/>
</dbReference>
<feature type="compositionally biased region" description="Low complexity" evidence="4">
    <location>
        <begin position="531"/>
        <end position="546"/>
    </location>
</feature>
<feature type="compositionally biased region" description="Basic and acidic residues" evidence="4">
    <location>
        <begin position="788"/>
        <end position="809"/>
    </location>
</feature>
<proteinExistence type="inferred from homology"/>
<feature type="compositionally biased region" description="Basic and acidic residues" evidence="4">
    <location>
        <begin position="453"/>
        <end position="462"/>
    </location>
</feature>
<organism evidence="6 7">
    <name type="scientific">Synaphobranchus kaupii</name>
    <name type="common">Kaup's arrowtooth eel</name>
    <dbReference type="NCBI Taxonomy" id="118154"/>
    <lineage>
        <taxon>Eukaryota</taxon>
        <taxon>Metazoa</taxon>
        <taxon>Chordata</taxon>
        <taxon>Craniata</taxon>
        <taxon>Vertebrata</taxon>
        <taxon>Euteleostomi</taxon>
        <taxon>Actinopterygii</taxon>
        <taxon>Neopterygii</taxon>
        <taxon>Teleostei</taxon>
        <taxon>Anguilliformes</taxon>
        <taxon>Synaphobranchidae</taxon>
        <taxon>Synaphobranchus</taxon>
    </lineage>
</organism>
<feature type="compositionally biased region" description="Polar residues" evidence="4">
    <location>
        <begin position="208"/>
        <end position="221"/>
    </location>
</feature>
<dbReference type="EMBL" id="JAINUF010000001">
    <property type="protein sequence ID" value="KAJ8379316.1"/>
    <property type="molecule type" value="Genomic_DNA"/>
</dbReference>
<feature type="region of interest" description="Disordered" evidence="4">
    <location>
        <begin position="194"/>
        <end position="662"/>
    </location>
</feature>
<dbReference type="InterPro" id="IPR036872">
    <property type="entry name" value="CH_dom_sf"/>
</dbReference>
<feature type="compositionally biased region" description="Polar residues" evidence="4">
    <location>
        <begin position="399"/>
        <end position="408"/>
    </location>
</feature>
<feature type="compositionally biased region" description="Low complexity" evidence="4">
    <location>
        <begin position="876"/>
        <end position="886"/>
    </location>
</feature>
<keyword evidence="7" id="KW-1185">Reference proteome</keyword>
<comment type="caution">
    <text evidence="6">The sequence shown here is derived from an EMBL/GenBank/DDBJ whole genome shotgun (WGS) entry which is preliminary data.</text>
</comment>
<dbReference type="PANTHER" id="PTHR23167:SF52">
    <property type="entry name" value="SMOOTHELIN"/>
    <property type="match status" value="1"/>
</dbReference>
<keyword evidence="2" id="KW-0175">Coiled coil</keyword>
<accession>A0A9Q1JA90</accession>
<feature type="compositionally biased region" description="Basic and acidic residues" evidence="4">
    <location>
        <begin position="432"/>
        <end position="443"/>
    </location>
</feature>
<evidence type="ECO:0000313" key="6">
    <source>
        <dbReference type="EMBL" id="KAJ8379316.1"/>
    </source>
</evidence>
<dbReference type="PROSITE" id="PS50021">
    <property type="entry name" value="CH"/>
    <property type="match status" value="1"/>
</dbReference>
<dbReference type="Proteomes" id="UP001152622">
    <property type="component" value="Chromosome 1"/>
</dbReference>
<evidence type="ECO:0000256" key="2">
    <source>
        <dbReference type="ARBA" id="ARBA00023054"/>
    </source>
</evidence>
<dbReference type="InterPro" id="IPR001715">
    <property type="entry name" value="CH_dom"/>
</dbReference>
<dbReference type="InterPro" id="IPR022189">
    <property type="entry name" value="SMTN"/>
</dbReference>
<evidence type="ECO:0000313" key="7">
    <source>
        <dbReference type="Proteomes" id="UP001152622"/>
    </source>
</evidence>
<dbReference type="Gene3D" id="1.10.418.10">
    <property type="entry name" value="Calponin-like domain"/>
    <property type="match status" value="1"/>
</dbReference>
<dbReference type="PANTHER" id="PTHR23167">
    <property type="entry name" value="CALPONIN HOMOLOGY DOMAIN-CONTAINING PROTEIN DDB_G0272472-RELATED"/>
    <property type="match status" value="1"/>
</dbReference>
<reference evidence="6" key="1">
    <citation type="journal article" date="2023" name="Science">
        <title>Genome structures resolve the early diversification of teleost fishes.</title>
        <authorList>
            <person name="Parey E."/>
            <person name="Louis A."/>
            <person name="Montfort J."/>
            <person name="Bouchez O."/>
            <person name="Roques C."/>
            <person name="Iampietro C."/>
            <person name="Lluch J."/>
            <person name="Castinel A."/>
            <person name="Donnadieu C."/>
            <person name="Desvignes T."/>
            <person name="Floi Bucao C."/>
            <person name="Jouanno E."/>
            <person name="Wen M."/>
            <person name="Mejri S."/>
            <person name="Dirks R."/>
            <person name="Jansen H."/>
            <person name="Henkel C."/>
            <person name="Chen W.J."/>
            <person name="Zahm M."/>
            <person name="Cabau C."/>
            <person name="Klopp C."/>
            <person name="Thompson A.W."/>
            <person name="Robinson-Rechavi M."/>
            <person name="Braasch I."/>
            <person name="Lecointre G."/>
            <person name="Bobe J."/>
            <person name="Postlethwait J.H."/>
            <person name="Berthelot C."/>
            <person name="Roest Crollius H."/>
            <person name="Guiguen Y."/>
        </authorList>
    </citation>
    <scope>NUCLEOTIDE SEQUENCE</scope>
    <source>
        <strain evidence="6">WJC10195</strain>
    </source>
</reference>
<protein>
    <recommendedName>
        <fullName evidence="5">Calponin-homology (CH) domain-containing protein</fullName>
    </recommendedName>
</protein>
<evidence type="ECO:0000259" key="5">
    <source>
        <dbReference type="PROSITE" id="PS50021"/>
    </source>
</evidence>
<dbReference type="OrthoDB" id="10017054at2759"/>
<feature type="region of interest" description="Disordered" evidence="4">
    <location>
        <begin position="715"/>
        <end position="740"/>
    </location>
</feature>
<dbReference type="SUPFAM" id="SSF47576">
    <property type="entry name" value="Calponin-homology domain, CH-domain"/>
    <property type="match status" value="1"/>
</dbReference>
<sequence>MSDERYSALDESSLRNLLDGTVDLDERRLIRTAIRELRRREIEDMEAALASKRFRSARPHLHEDKENQLSSDSLDQLSGKLQNIQDIEELTVLLRGASEFEERKLIRDAIRRLRDKELRGASEKVRVVGRCNEPETAELHSALGTVDLDRGSLGEREQIRSQIRELRSQQAQSRELHRADSNLGMVLVLDTLGKEEPPAPLMGRQRLDSGTSDSDLVPSQRQRMDSGASERSMGSLTSRPRLDSGASEQSLGFAPRARLDSGASDRSVGSAPRARLNSGASEQSDDSQPRPRQRADSGTSDAGLGPLPRQRLGSGVSDGSSSSRIRLDSGTTDVSFFGQELGDEAALAMSSSSSTDSEAEGGDHGTVPPPAEAGEGGSTMDTDREQPDGPAFSRKVPVSHSNLPNGSSKPRDDIQEQKAPVGRDAPLTPLHNGKESACSKKDLAPSPFSRANSVRDRVRKFTEPSPSSAAAQKRGSVRNGVSSKACSQTPVSRVTRLFEEPSPRKPAQNDRRAGQERELTSAGSQRPRVGSTSFPSSSSSSSSSSESVEDQQQRQAGTAPAHFDVPAQQQPPVDQSQSSRGGASGRAEKPEHASPGSEKDRTTGRGAPAGDSTAHDQGEEDSDMKAFLTIEIKDGHTTCSSSGAPRIGANTPTRITTNAAPRITANAAPRISASAVGQRAELTLGLRATPFKISSSSLSSGSSFKMETEPVAALEPSVLTTSEAPAVPNGSSEARAKAEECAGKLTAEQLAAIEDEELLDKMLDESKDFEERKMIRAAMRELRKRKRDQRERERESRLQDLRQQRETRSQKGRPGGGAMEVVTKKAEKSADGSTLSQLTKTDRFAQSDDGSRSSRSTIMQASYVQKSDKGTVQTKSYSYSSSSSSSAKKVGSVFEREDDSSSRGGGGLAALERRQAERRKELMRAQTLPKTSATQSRRAMIEKLEKESGGPVNAAVSRVSKVQRSSSFGVPNANSIKQMLLDWCRAKTRSYENVDIQNFSSSWSDGMAFCALVHNFFPQAFDYSSLSPSNRRHNFEVAFSTAEKLADCPQLLDVEDMVRMREPDWKVAPKNSAEWACVNCMPLVEVEDMMIMGKKPDSKCVFTYVQSLVNHLRRYEMTRQAFADL</sequence>
<evidence type="ECO:0000256" key="1">
    <source>
        <dbReference type="ARBA" id="ARBA00022553"/>
    </source>
</evidence>
<comment type="similarity">
    <text evidence="3">Belongs to the smoothelin family.</text>
</comment>
<feature type="compositionally biased region" description="Low complexity" evidence="4">
    <location>
        <begin position="344"/>
        <end position="356"/>
    </location>
</feature>
<dbReference type="SMART" id="SM00033">
    <property type="entry name" value="CH"/>
    <property type="match status" value="1"/>
</dbReference>
<evidence type="ECO:0000256" key="3">
    <source>
        <dbReference type="ARBA" id="ARBA00061655"/>
    </source>
</evidence>
<keyword evidence="1" id="KW-0597">Phosphoprotein</keyword>
<feature type="compositionally biased region" description="Basic and acidic residues" evidence="4">
    <location>
        <begin position="496"/>
        <end position="519"/>
    </location>
</feature>
<feature type="domain" description="Calponin-homology (CH)" evidence="5">
    <location>
        <begin position="974"/>
        <end position="1078"/>
    </location>
</feature>
<feature type="compositionally biased region" description="Low complexity" evidence="4">
    <location>
        <begin position="564"/>
        <end position="581"/>
    </location>
</feature>